<keyword evidence="3" id="KW-1185">Reference proteome</keyword>
<accession>A0ABS2MMC1</accession>
<dbReference type="InterPro" id="IPR033470">
    <property type="entry name" value="FakA-like_C"/>
</dbReference>
<dbReference type="PANTHER" id="PTHR33434">
    <property type="entry name" value="DEGV DOMAIN-CONTAINING PROTEIN DR_1986-RELATED"/>
    <property type="match status" value="1"/>
</dbReference>
<name>A0ABS2MMC1_9FIRM</name>
<proteinExistence type="predicted"/>
<dbReference type="Proteomes" id="UP000767854">
    <property type="component" value="Unassembled WGS sequence"/>
</dbReference>
<organism evidence="2 3">
    <name type="scientific">Fusibacter tunisiensis</name>
    <dbReference type="NCBI Taxonomy" id="1008308"/>
    <lineage>
        <taxon>Bacteria</taxon>
        <taxon>Bacillati</taxon>
        <taxon>Bacillota</taxon>
        <taxon>Clostridia</taxon>
        <taxon>Eubacteriales</taxon>
        <taxon>Eubacteriales Family XII. Incertae Sedis</taxon>
        <taxon>Fusibacter</taxon>
    </lineage>
</organism>
<reference evidence="2 3" key="1">
    <citation type="submission" date="2021-01" db="EMBL/GenBank/DDBJ databases">
        <title>Genomic Encyclopedia of Type Strains, Phase IV (KMG-IV): sequencing the most valuable type-strain genomes for metagenomic binning, comparative biology and taxonomic classification.</title>
        <authorList>
            <person name="Goeker M."/>
        </authorList>
    </citation>
    <scope>NUCLEOTIDE SEQUENCE [LARGE SCALE GENOMIC DNA]</scope>
    <source>
        <strain evidence="2 3">DSM 24436</strain>
    </source>
</reference>
<dbReference type="SUPFAM" id="SSF101473">
    <property type="entry name" value="DhaL-like"/>
    <property type="match status" value="1"/>
</dbReference>
<dbReference type="EMBL" id="JAFBDT010000001">
    <property type="protein sequence ID" value="MBM7560547.1"/>
    <property type="molecule type" value="Genomic_DNA"/>
</dbReference>
<feature type="domain" description="DhaL" evidence="1">
    <location>
        <begin position="9"/>
        <end position="201"/>
    </location>
</feature>
<evidence type="ECO:0000259" key="1">
    <source>
        <dbReference type="PROSITE" id="PS51480"/>
    </source>
</evidence>
<dbReference type="Pfam" id="PF13684">
    <property type="entry name" value="FakA-like_C"/>
    <property type="match status" value="1"/>
</dbReference>
<gene>
    <name evidence="2" type="ORF">JOC49_000056</name>
</gene>
<dbReference type="InterPro" id="IPR019986">
    <property type="entry name" value="YloV-like"/>
</dbReference>
<dbReference type="InterPro" id="IPR050270">
    <property type="entry name" value="DegV_domain_contain"/>
</dbReference>
<sequence length="548" mass="60460">MEHKTINAQMLAKMFKQGTYELNRNKEVVDALNVFPVPDGDTGTNMSLTMNSAVEGLSKADFETVDEVAKSISKGSLMGARGNSGVILSQIFRGFAKGCKGKKELNSQELCLAFKDAADTAYSAVLKPVEGTILTVIREIAEKAIEYQEDSLDIVELFELLNKRGEETLARTPEMLPVLKQADVVDAGGKGLLFILKGCEDVLKGHELSEEVLSKTASAQSPAQSFLRTEDIEFGYCTEFIIETNKTESEGLGLKTAIEKLGDSMVFVQDDDLIKVHIHTNNPGVALEEALKYGALKKIKIENMREQHSNIIEGAHASYEQENVSKIPYDETFGFIGVSMGEGFSDIFKDLGILGNIEGGQTMNPSTEDFMKMIEECPSAHIFIFPNNSNIIMAANQAKELSEKDIWVIPTKTMPQCITAMLEFDREASPADNYELMLESLSSVKTIQITYAVRNTTFNDMAIEKDDYLAVADGEIKDVGKNQSEVVLNAIEKTMTEDSEMLSIYYGADVSELDANDLAESISNKFPNLEVDVFYGGQPVYYFVMSLE</sequence>
<dbReference type="PROSITE" id="PS51480">
    <property type="entry name" value="DHAL"/>
    <property type="match status" value="1"/>
</dbReference>
<evidence type="ECO:0000313" key="3">
    <source>
        <dbReference type="Proteomes" id="UP000767854"/>
    </source>
</evidence>
<dbReference type="InterPro" id="IPR036117">
    <property type="entry name" value="DhaL_dom_sf"/>
</dbReference>
<evidence type="ECO:0000313" key="2">
    <source>
        <dbReference type="EMBL" id="MBM7560547.1"/>
    </source>
</evidence>
<dbReference type="Gene3D" id="1.25.40.340">
    <property type="match status" value="1"/>
</dbReference>
<dbReference type="Pfam" id="PF02734">
    <property type="entry name" value="Dak2"/>
    <property type="match status" value="1"/>
</dbReference>
<dbReference type="PANTHER" id="PTHR33434:SF4">
    <property type="entry name" value="PHOSPHATASE PROTEIN"/>
    <property type="match status" value="1"/>
</dbReference>
<dbReference type="SMART" id="SM01121">
    <property type="entry name" value="Dak1_2"/>
    <property type="match status" value="1"/>
</dbReference>
<dbReference type="NCBIfam" id="TIGR03599">
    <property type="entry name" value="YloV"/>
    <property type="match status" value="1"/>
</dbReference>
<dbReference type="InterPro" id="IPR004007">
    <property type="entry name" value="DhaL_dom"/>
</dbReference>
<protein>
    <submittedName>
        <fullName evidence="2">DAK2 domain fusion protein YloV</fullName>
    </submittedName>
</protein>
<dbReference type="RefSeq" id="WP_204661067.1">
    <property type="nucleotide sequence ID" value="NZ_JAFBDT010000001.1"/>
</dbReference>
<dbReference type="Pfam" id="PF21645">
    <property type="entry name" value="FakA-like_M"/>
    <property type="match status" value="1"/>
</dbReference>
<comment type="caution">
    <text evidence="2">The sequence shown here is derived from an EMBL/GenBank/DDBJ whole genome shotgun (WGS) entry which is preliminary data.</text>
</comment>
<dbReference type="SMART" id="SM01120">
    <property type="entry name" value="Dak2"/>
    <property type="match status" value="1"/>
</dbReference>
<dbReference type="InterPro" id="IPR048394">
    <property type="entry name" value="FakA-like_M"/>
</dbReference>